<keyword evidence="1" id="KW-0168">Coated pit</keyword>
<dbReference type="GO" id="GO:0071439">
    <property type="term" value="C:clathrin complex"/>
    <property type="evidence" value="ECO:0007669"/>
    <property type="project" value="InterPro"/>
</dbReference>
<dbReference type="RefSeq" id="XP_029216024.1">
    <property type="nucleotide sequence ID" value="XM_029360665.1"/>
</dbReference>
<feature type="region of interest" description="Disordered" evidence="4">
    <location>
        <begin position="1657"/>
        <end position="1679"/>
    </location>
</feature>
<comment type="function">
    <text evidence="1">Clathrin is the major protein of the polyhedral coat of coated pits and vesicles.</text>
</comment>
<protein>
    <recommendedName>
        <fullName evidence="1">Clathrin heavy chain</fullName>
    </recommendedName>
</protein>
<dbReference type="PROSITE" id="PS50236">
    <property type="entry name" value="CHCR"/>
    <property type="match status" value="7"/>
</dbReference>
<dbReference type="SUPFAM" id="SSF48371">
    <property type="entry name" value="ARM repeat"/>
    <property type="match status" value="6"/>
</dbReference>
<feature type="region of interest" description="Disordered" evidence="4">
    <location>
        <begin position="1711"/>
        <end position="1734"/>
    </location>
</feature>
<keyword evidence="1" id="KW-0968">Cytoplasmic vesicle</keyword>
<dbReference type="Gene3D" id="2.130.10.110">
    <property type="entry name" value="Clathrin heavy-chain terminal domain"/>
    <property type="match status" value="1"/>
</dbReference>
<dbReference type="Pfam" id="PF00637">
    <property type="entry name" value="Clathrin"/>
    <property type="match status" value="7"/>
</dbReference>
<keyword evidence="1" id="KW-0472">Membrane</keyword>
<evidence type="ECO:0000313" key="5">
    <source>
        <dbReference type="EMBL" id="PFH32015.1"/>
    </source>
</evidence>
<dbReference type="STRING" id="94643.A0A2A9M203"/>
<feature type="repeat" description="CHCR" evidence="3">
    <location>
        <begin position="1015"/>
        <end position="1165"/>
    </location>
</feature>
<feature type="compositionally biased region" description="Basic and acidic residues" evidence="4">
    <location>
        <begin position="1657"/>
        <end position="1671"/>
    </location>
</feature>
<dbReference type="InterPro" id="IPR055358">
    <property type="entry name" value="CHCR"/>
</dbReference>
<dbReference type="Pfam" id="PF13838">
    <property type="entry name" value="Clathrin_H_link"/>
    <property type="match status" value="1"/>
</dbReference>
<dbReference type="GO" id="GO:0006886">
    <property type="term" value="P:intracellular protein transport"/>
    <property type="evidence" value="ECO:0007669"/>
    <property type="project" value="UniProtKB-UniRule"/>
</dbReference>
<sequence>MAQQFPIQLHSVVNLADQGISSGSFRFGNVAIDGDSNLVVKDTKTNELFIFSLAIRAVQEGRASAASTASPAFTFTKKPTQAEAALMHPTEKIIALRAKTENAAGHLIQVLGLDTKARLGTAQMNEPVVYWRWVAPKLLALVTDRAVYHWTVGENGQESTAEPVKVCNREGRLAEAVQIISYAVDKDLKWCILTGISTQDGGKTIDGSMQLYSMELKKQQQLEGHAACFNNIVIDESVGPQPVICFTEKKRGSNEFKLHIRDIYSSREGGQTPLRLALDLQMPADAPTDFPLSIHVSQQFGVVYVVTKGGYLMVLDALTGTEIFRHRILQDAVFLATDSPQTGGILTVNKRGLVCLCNINIQTLIPYMTQALVNVPNRQQIALSLAKRYGLPGSEETLMQAFNQHFASGNYKAAARIAATLKSGMLRTAQVIQQFKAVPAQPGQTSAILIYFSTLLDYGTLNAVESVELVRPVAVQGRKDFVEKWLNEGKLECTEELGDAVRGLDLQLAVRVYKAAKAGAKALQALTELGKFEEIIAFAKETHFQADYSFLLRNLVNVNPENAVKFAQQLLACEPPLLDVNQVVEVLLQQHRYQELTSLLLEYLKDNKPEQGVLQTRLLEVSLMHSPQVAETIFQMDMLTHFDRPKIAALCEKAGLCQRALELYTDIADIKRVMLQSAGKISQEFTQQFFGNMAPEASLEILTDMLRSSSQNLQAVVAVAIKFHAQIGTGKLIEMFEKFSSYEGIFYFLGSILAFSTDPEVHFKYIEAAAKLNHTQEVERVCRESKCYEPQKVKEFLKQAKLADPRPLIYVCDLHGYVPELAEYLFKNSLLKYIEVYVSRVNTANAPAVIGTLIDLDAAEDFIKTLLQSVRGGCAAQQLVEEFERRNRLRLLLQWLEARVAEGNQEPAVHNALAKIYIDTNKDAENFLKTNAYYDSQVVGKYCEERDPHLAFTAYKRAWGACDEQLVELTNKNGLFRLQARYLVERQAPELWAYVLREENPHRRQAIDQVVSSALPESSSADEVSAAVNAFINAQLPHELIELLEKIVLHNSDFSSNKNLQNLLILTAIKADSSRIMDYINRLQNYDGAAIAQVALDYGLREEAFTIYKKFGLFGEAADTLLKSAEEGGEADLERAVEFAQRCNEADVWKKLGRAQLKNGKVRDAIESFLKAGDGDMHREVVEAAAGAEAYDALVDYLLMARKKISVKDQVVDSELLYAYAKTDRLEEMDAFLSGTNTANAQAIGDRLFDEEHYKAAKLLYASLPNYSKLASCFVRLEDFSAAVETARKSKNPKTWKEVAFAALNKGEIKFAHTAALNLIVHPDHLDSLIERYEQLGLFNQLIELLEQGLQGERTHVGLYTELGVLYATYESGKLMDYIRQHSSKVNIPRLIRACERQNLWKEAVYLHMNYDEFEQAANCLIMHPAAWTHELFVQITQKVSNSDLFYRAISFYLEYHPLQLCLLLKSLEKKLDHSRVVQHVRKAGHIAVIEKYLHDVQHLNISAVNEAINELLVESEDVEALRESILEYDSFDQLALAQTLEAHARLEMRRLAALLFKRNKKFKQAIELSKRDRQYQDAIDAARDSGNSQLVGDLLRFFLSELDDPAGFAACLYACYPLVKPDVALELAWKHKCMDYCMPFLIQVVREVTSRVDALDKKEETREKEEEKQKSAPNDYVPDYNMSSATGGLLPGMGGLALMPPSYSAQPAAFPQPVAAPGSMPPASGLGQPFAPF</sequence>
<dbReference type="InterPro" id="IPR016341">
    <property type="entry name" value="Clathrin_heavy_chain"/>
</dbReference>
<dbReference type="GO" id="GO:0032051">
    <property type="term" value="F:clathrin light chain binding"/>
    <property type="evidence" value="ECO:0007669"/>
    <property type="project" value="InterPro"/>
</dbReference>
<dbReference type="GO" id="GO:0006898">
    <property type="term" value="P:receptor-mediated endocytosis"/>
    <property type="evidence" value="ECO:0007669"/>
    <property type="project" value="TreeGrafter"/>
</dbReference>
<feature type="repeat" description="CHCR" evidence="3">
    <location>
        <begin position="571"/>
        <end position="718"/>
    </location>
</feature>
<keyword evidence="2" id="KW-0802">TPR repeat</keyword>
<dbReference type="PANTHER" id="PTHR10292:SF1">
    <property type="entry name" value="CLATHRIN HEAVY CHAIN"/>
    <property type="match status" value="1"/>
</dbReference>
<feature type="repeat" description="CHCR" evidence="3">
    <location>
        <begin position="1169"/>
        <end position="1312"/>
    </location>
</feature>
<dbReference type="OrthoDB" id="421917at2759"/>
<dbReference type="GeneID" id="40307017"/>
<feature type="repeat" description="CHCR" evidence="3">
    <location>
        <begin position="1317"/>
        <end position="1462"/>
    </location>
</feature>
<dbReference type="InterPro" id="IPR016024">
    <property type="entry name" value="ARM-type_fold"/>
</dbReference>
<evidence type="ECO:0000256" key="1">
    <source>
        <dbReference type="PIRNR" id="PIRNR002290"/>
    </source>
</evidence>
<evidence type="ECO:0000256" key="2">
    <source>
        <dbReference type="PROSITE-ProRule" id="PRU00339"/>
    </source>
</evidence>
<feature type="repeat" description="CHCR" evidence="3">
    <location>
        <begin position="1465"/>
        <end position="1608"/>
    </location>
</feature>
<dbReference type="InterPro" id="IPR000547">
    <property type="entry name" value="Clathrin_H-chain/VPS_repeat"/>
</dbReference>
<dbReference type="Gene3D" id="1.25.40.10">
    <property type="entry name" value="Tetratricopeptide repeat domain"/>
    <property type="match status" value="4"/>
</dbReference>
<comment type="caution">
    <text evidence="5">The sequence shown here is derived from an EMBL/GenBank/DDBJ whole genome shotgun (WGS) entry which is preliminary data.</text>
</comment>
<dbReference type="InterPro" id="IPR016025">
    <property type="entry name" value="Clathrin_H-chain_N"/>
</dbReference>
<dbReference type="InterPro" id="IPR019734">
    <property type="entry name" value="TPR_rpt"/>
</dbReference>
<proteinExistence type="inferred from homology"/>
<dbReference type="SUPFAM" id="SSF50989">
    <property type="entry name" value="Clathrin heavy-chain terminal domain"/>
    <property type="match status" value="1"/>
</dbReference>
<feature type="repeat" description="CHCR" evidence="3">
    <location>
        <begin position="867"/>
        <end position="1008"/>
    </location>
</feature>
<gene>
    <name evidence="5" type="ORF">BESB_019560</name>
</gene>
<dbReference type="FunFam" id="1.25.40.10:FF:000001">
    <property type="entry name" value="Clathrin heavy chain"/>
    <property type="match status" value="1"/>
</dbReference>
<dbReference type="PROSITE" id="PS50005">
    <property type="entry name" value="TPR"/>
    <property type="match status" value="1"/>
</dbReference>
<dbReference type="KEGG" id="bbes:BESB_019560"/>
<dbReference type="Gene3D" id="1.25.40.730">
    <property type="match status" value="1"/>
</dbReference>
<dbReference type="GO" id="GO:0030130">
    <property type="term" value="C:clathrin coat of trans-Golgi network vesicle"/>
    <property type="evidence" value="ECO:0007669"/>
    <property type="project" value="InterPro"/>
</dbReference>
<comment type="subcellular location">
    <subcellularLocation>
        <location evidence="1">Cytoplasmic vesicle membrane</location>
        <topology evidence="1">Peripheral membrane protein</topology>
        <orientation evidence="1">Cytoplasmic side</orientation>
    </subcellularLocation>
    <subcellularLocation>
        <location evidence="1">Membrane</location>
        <location evidence="1">Coated pit</location>
        <topology evidence="1">Peripheral membrane protein</topology>
        <orientation evidence="1">Cytoplasmic side</orientation>
    </subcellularLocation>
</comment>
<feature type="repeat" description="TPR" evidence="2">
    <location>
        <begin position="1146"/>
        <end position="1179"/>
    </location>
</feature>
<dbReference type="SMART" id="SM00299">
    <property type="entry name" value="CLH"/>
    <property type="match status" value="7"/>
</dbReference>
<evidence type="ECO:0000256" key="4">
    <source>
        <dbReference type="SAM" id="MobiDB-lite"/>
    </source>
</evidence>
<comment type="similarity">
    <text evidence="1">Belongs to the clathrin heavy chain family.</text>
</comment>
<dbReference type="VEuPathDB" id="ToxoDB:BESB_019560"/>
<dbReference type="GO" id="GO:0005198">
    <property type="term" value="F:structural molecule activity"/>
    <property type="evidence" value="ECO:0007669"/>
    <property type="project" value="InterPro"/>
</dbReference>
<organism evidence="5 6">
    <name type="scientific">Besnoitia besnoiti</name>
    <name type="common">Apicomplexan protozoan</name>
    <dbReference type="NCBI Taxonomy" id="94643"/>
    <lineage>
        <taxon>Eukaryota</taxon>
        <taxon>Sar</taxon>
        <taxon>Alveolata</taxon>
        <taxon>Apicomplexa</taxon>
        <taxon>Conoidasida</taxon>
        <taxon>Coccidia</taxon>
        <taxon>Eucoccidiorida</taxon>
        <taxon>Eimeriorina</taxon>
        <taxon>Sarcocystidae</taxon>
        <taxon>Besnoitia</taxon>
    </lineage>
</organism>
<dbReference type="GO" id="GO:0030132">
    <property type="term" value="C:clathrin coat of coated pit"/>
    <property type="evidence" value="ECO:0007669"/>
    <property type="project" value="InterPro"/>
</dbReference>
<accession>A0A2A9M203</accession>
<dbReference type="PIRSF" id="PIRSF002290">
    <property type="entry name" value="Clathrin_H_chain"/>
    <property type="match status" value="1"/>
</dbReference>
<feature type="repeat" description="CHCR" evidence="3">
    <location>
        <begin position="720"/>
        <end position="862"/>
    </location>
</feature>
<dbReference type="PANTHER" id="PTHR10292">
    <property type="entry name" value="CLATHRIN HEAVY CHAIN RELATED"/>
    <property type="match status" value="1"/>
</dbReference>
<evidence type="ECO:0000256" key="3">
    <source>
        <dbReference type="PROSITE-ProRule" id="PRU01006"/>
    </source>
</evidence>
<evidence type="ECO:0000313" key="6">
    <source>
        <dbReference type="Proteomes" id="UP000224006"/>
    </source>
</evidence>
<dbReference type="Proteomes" id="UP000224006">
    <property type="component" value="Chromosome XI"/>
</dbReference>
<keyword evidence="6" id="KW-1185">Reference proteome</keyword>
<name>A0A2A9M203_BESBE</name>
<reference evidence="5 6" key="1">
    <citation type="submission" date="2017-09" db="EMBL/GenBank/DDBJ databases">
        <title>Genome sequencing of Besnoitia besnoiti strain Bb-Ger1.</title>
        <authorList>
            <person name="Schares G."/>
            <person name="Venepally P."/>
            <person name="Lorenzi H.A."/>
        </authorList>
    </citation>
    <scope>NUCLEOTIDE SEQUENCE [LARGE SCALE GENOMIC DNA]</scope>
    <source>
        <strain evidence="5 6">Bb-Ger1</strain>
    </source>
</reference>
<dbReference type="EMBL" id="NWUJ01000012">
    <property type="protein sequence ID" value="PFH32015.1"/>
    <property type="molecule type" value="Genomic_DNA"/>
</dbReference>
<dbReference type="InterPro" id="IPR011990">
    <property type="entry name" value="TPR-like_helical_dom_sf"/>
</dbReference>